<gene>
    <name evidence="1" type="ORF">NLI96_g8525</name>
</gene>
<comment type="caution">
    <text evidence="1">The sequence shown here is derived from an EMBL/GenBank/DDBJ whole genome shotgun (WGS) entry which is preliminary data.</text>
</comment>
<sequence>MATPPSTTNLRVPRFPHEIFEFIIDFIGYDEYDGRVEWLHWCSLVCSSWEYRARPHLLRVVRLGNTRHVESLHQALLQKPHYRPLIRTLKFRFPRRDHLSTKPRLARDAFDNLSTVWFSEAISKIPRLLPNLYKLEFHRLPSFDIIQSELPRFCRRFGNIRSLRLGHLTEQTFYQIVHIINEIRGLRSVEISDCSWEQFGRVHPFQQRRLSEVYLDLRPDFEGAISAWMIQSDSLSALRSLTWWSYKESRDQISRILKCCEQTLREATMTIYIPEGQLRE</sequence>
<dbReference type="EMBL" id="JANAWD010000390">
    <property type="protein sequence ID" value="KAJ3480189.1"/>
    <property type="molecule type" value="Genomic_DNA"/>
</dbReference>
<organism evidence="1 2">
    <name type="scientific">Meripilus lineatus</name>
    <dbReference type="NCBI Taxonomy" id="2056292"/>
    <lineage>
        <taxon>Eukaryota</taxon>
        <taxon>Fungi</taxon>
        <taxon>Dikarya</taxon>
        <taxon>Basidiomycota</taxon>
        <taxon>Agaricomycotina</taxon>
        <taxon>Agaricomycetes</taxon>
        <taxon>Polyporales</taxon>
        <taxon>Meripilaceae</taxon>
        <taxon>Meripilus</taxon>
    </lineage>
</organism>
<protein>
    <recommendedName>
        <fullName evidence="3">F-box domain-containing protein</fullName>
    </recommendedName>
</protein>
<dbReference type="AlphaFoldDB" id="A0AAD5UXF3"/>
<dbReference type="InterPro" id="IPR032675">
    <property type="entry name" value="LRR_dom_sf"/>
</dbReference>
<evidence type="ECO:0008006" key="3">
    <source>
        <dbReference type="Google" id="ProtNLM"/>
    </source>
</evidence>
<proteinExistence type="predicted"/>
<name>A0AAD5UXF3_9APHY</name>
<dbReference type="Proteomes" id="UP001212997">
    <property type="component" value="Unassembled WGS sequence"/>
</dbReference>
<evidence type="ECO:0000313" key="2">
    <source>
        <dbReference type="Proteomes" id="UP001212997"/>
    </source>
</evidence>
<dbReference type="SUPFAM" id="SSF52047">
    <property type="entry name" value="RNI-like"/>
    <property type="match status" value="1"/>
</dbReference>
<accession>A0AAD5UXF3</accession>
<dbReference type="Gene3D" id="3.80.10.10">
    <property type="entry name" value="Ribonuclease Inhibitor"/>
    <property type="match status" value="1"/>
</dbReference>
<evidence type="ECO:0000313" key="1">
    <source>
        <dbReference type="EMBL" id="KAJ3480189.1"/>
    </source>
</evidence>
<keyword evidence="2" id="KW-1185">Reference proteome</keyword>
<reference evidence="1" key="1">
    <citation type="submission" date="2022-07" db="EMBL/GenBank/DDBJ databases">
        <title>Genome Sequence of Physisporinus lineatus.</title>
        <authorList>
            <person name="Buettner E."/>
        </authorList>
    </citation>
    <scope>NUCLEOTIDE SEQUENCE</scope>
    <source>
        <strain evidence="1">VT162</strain>
    </source>
</reference>